<dbReference type="InterPro" id="IPR016918">
    <property type="entry name" value="UCP029394"/>
</dbReference>
<dbReference type="InterPro" id="IPR027843">
    <property type="entry name" value="DUF4440"/>
</dbReference>
<proteinExistence type="predicted"/>
<dbReference type="Pfam" id="PF14534">
    <property type="entry name" value="DUF4440"/>
    <property type="match status" value="1"/>
</dbReference>
<evidence type="ECO:0000259" key="1">
    <source>
        <dbReference type="Pfam" id="PF14534"/>
    </source>
</evidence>
<dbReference type="SUPFAM" id="SSF54427">
    <property type="entry name" value="NTF2-like"/>
    <property type="match status" value="1"/>
</dbReference>
<organism evidence="2 3">
    <name type="scientific">Yokenella regensburgei</name>
    <dbReference type="NCBI Taxonomy" id="158877"/>
    <lineage>
        <taxon>Bacteria</taxon>
        <taxon>Pseudomonadati</taxon>
        <taxon>Pseudomonadota</taxon>
        <taxon>Gammaproteobacteria</taxon>
        <taxon>Enterobacterales</taxon>
        <taxon>Enterobacteriaceae</taxon>
        <taxon>Yokenella</taxon>
    </lineage>
</organism>
<sequence>MNRYITEVIDAHIAIENWLGQGEGHPQTLLSRFAADFTMIALNGSTLDRSTLESFFLTQKQARPGLKIVIDSMDIVAEWPDGAVVKYRELQTLPEQGQNVRWSTAVFRLQEGRVCWRLLQETRAGE</sequence>
<keyword evidence="3" id="KW-1185">Reference proteome</keyword>
<dbReference type="PIRSF" id="PIRSF029394">
    <property type="entry name" value="UCP029394"/>
    <property type="match status" value="1"/>
</dbReference>
<feature type="domain" description="DUF4440" evidence="1">
    <location>
        <begin position="23"/>
        <end position="113"/>
    </location>
</feature>
<gene>
    <name evidence="2" type="ORF">C7387_2518</name>
</gene>
<dbReference type="Gene3D" id="3.10.450.50">
    <property type="match status" value="1"/>
</dbReference>
<accession>A0ABX9RWQ8</accession>
<name>A0ABX9RWQ8_9ENTR</name>
<evidence type="ECO:0000313" key="2">
    <source>
        <dbReference type="EMBL" id="RKR54362.1"/>
    </source>
</evidence>
<evidence type="ECO:0000313" key="3">
    <source>
        <dbReference type="Proteomes" id="UP000267341"/>
    </source>
</evidence>
<dbReference type="GeneID" id="66904524"/>
<dbReference type="EMBL" id="RBIZ01000004">
    <property type="protein sequence ID" value="RKR54362.1"/>
    <property type="molecule type" value="Genomic_DNA"/>
</dbReference>
<dbReference type="Proteomes" id="UP000267341">
    <property type="component" value="Unassembled WGS sequence"/>
</dbReference>
<dbReference type="RefSeq" id="WP_120816804.1">
    <property type="nucleotide sequence ID" value="NZ_DAMADI010000017.1"/>
</dbReference>
<comment type="caution">
    <text evidence="2">The sequence shown here is derived from an EMBL/GenBank/DDBJ whole genome shotgun (WGS) entry which is preliminary data.</text>
</comment>
<dbReference type="InterPro" id="IPR032710">
    <property type="entry name" value="NTF2-like_dom_sf"/>
</dbReference>
<reference evidence="2 3" key="1">
    <citation type="submission" date="2018-10" db="EMBL/GenBank/DDBJ databases">
        <title>Genomic Encyclopedia of Type Strains, Phase IV (KMG-IV): sequencing the most valuable type-strain genomes for metagenomic binning, comparative biology and taxonomic classification.</title>
        <authorList>
            <person name="Goeker M."/>
        </authorList>
    </citation>
    <scope>NUCLEOTIDE SEQUENCE [LARGE SCALE GENOMIC DNA]</scope>
    <source>
        <strain evidence="2 3">DSM 5079</strain>
    </source>
</reference>
<protein>
    <recommendedName>
        <fullName evidence="1">DUF4440 domain-containing protein</fullName>
    </recommendedName>
</protein>